<dbReference type="PANTHER" id="PTHR33219">
    <property type="entry name" value="YLMG HOMOLOG PROTEIN 2, CHLOROPLASTIC"/>
    <property type="match status" value="1"/>
</dbReference>
<keyword evidence="2" id="KW-1133">Transmembrane helix</keyword>
<evidence type="ECO:0000256" key="2">
    <source>
        <dbReference type="SAM" id="Phobius"/>
    </source>
</evidence>
<gene>
    <name evidence="3" type="ORF">J2Z65_000569</name>
</gene>
<evidence type="ECO:0000313" key="3">
    <source>
        <dbReference type="EMBL" id="MBP1961375.1"/>
    </source>
</evidence>
<evidence type="ECO:0000313" key="4">
    <source>
        <dbReference type="Proteomes" id="UP001519344"/>
    </source>
</evidence>
<comment type="caution">
    <text evidence="3">The sequence shown here is derived from an EMBL/GenBank/DDBJ whole genome shotgun (WGS) entry which is preliminary data.</text>
</comment>
<dbReference type="InterPro" id="IPR003425">
    <property type="entry name" value="CCB3/YggT"/>
</dbReference>
<keyword evidence="2" id="KW-0812">Transmembrane</keyword>
<keyword evidence="4" id="KW-1185">Reference proteome</keyword>
<evidence type="ECO:0000256" key="1">
    <source>
        <dbReference type="ARBA" id="ARBA00010894"/>
    </source>
</evidence>
<dbReference type="Proteomes" id="UP001519344">
    <property type="component" value="Unassembled WGS sequence"/>
</dbReference>
<dbReference type="Pfam" id="PF02325">
    <property type="entry name" value="CCB3_YggT"/>
    <property type="match status" value="1"/>
</dbReference>
<feature type="transmembrane region" description="Helical" evidence="2">
    <location>
        <begin position="60"/>
        <end position="87"/>
    </location>
</feature>
<accession>A0ABS4HRY2</accession>
<reference evidence="3 4" key="1">
    <citation type="submission" date="2021-03" db="EMBL/GenBank/DDBJ databases">
        <title>Genomic Encyclopedia of Type Strains, Phase IV (KMG-IV): sequencing the most valuable type-strain genomes for metagenomic binning, comparative biology and taxonomic classification.</title>
        <authorList>
            <person name="Goeker M."/>
        </authorList>
    </citation>
    <scope>NUCLEOTIDE SEQUENCE [LARGE SCALE GENOMIC DNA]</scope>
    <source>
        <strain evidence="3 4">DSM 24950</strain>
    </source>
</reference>
<dbReference type="PANTHER" id="PTHR33219:SF14">
    <property type="entry name" value="PROTEIN COFACTOR ASSEMBLY OF COMPLEX C SUBUNIT B CCB3, CHLOROPLASTIC-RELATED"/>
    <property type="match status" value="1"/>
</dbReference>
<keyword evidence="2" id="KW-0472">Membrane</keyword>
<proteinExistence type="inferred from homology"/>
<sequence length="90" mass="10316">MDYVHYYLSILMEIYYFMIIGYLILSWFPNARDSFIGGLLGKLVEPYLSPFRKIIPSIGFIDLSPIVALIALRFVVMGIIAVLDFIVGMF</sequence>
<feature type="transmembrane region" description="Helical" evidence="2">
    <location>
        <begin position="6"/>
        <end position="25"/>
    </location>
</feature>
<protein>
    <submittedName>
        <fullName evidence="3">Uncharacterized protein YggT (Ycf19 family)</fullName>
    </submittedName>
</protein>
<name>A0ABS4HRY2_9BACL</name>
<organism evidence="3 4">
    <name type="scientific">Paenibacillus aceris</name>
    <dbReference type="NCBI Taxonomy" id="869555"/>
    <lineage>
        <taxon>Bacteria</taxon>
        <taxon>Bacillati</taxon>
        <taxon>Bacillota</taxon>
        <taxon>Bacilli</taxon>
        <taxon>Bacillales</taxon>
        <taxon>Paenibacillaceae</taxon>
        <taxon>Paenibacillus</taxon>
    </lineage>
</organism>
<comment type="similarity">
    <text evidence="1">Belongs to the YggT family.</text>
</comment>
<dbReference type="EMBL" id="JAGGKV010000001">
    <property type="protein sequence ID" value="MBP1961375.1"/>
    <property type="molecule type" value="Genomic_DNA"/>
</dbReference>